<evidence type="ECO:0000313" key="12">
    <source>
        <dbReference type="Proteomes" id="UP000233618"/>
    </source>
</evidence>
<dbReference type="Gene3D" id="1.10.287.130">
    <property type="match status" value="1"/>
</dbReference>
<dbReference type="Pfam" id="PF00072">
    <property type="entry name" value="Response_reg"/>
    <property type="match status" value="1"/>
</dbReference>
<protein>
    <recommendedName>
        <fullName evidence="2">histidine kinase</fullName>
        <ecNumber evidence="2">2.7.13.3</ecNumber>
    </recommendedName>
</protein>
<dbReference type="Pfam" id="PF00512">
    <property type="entry name" value="HisKA"/>
    <property type="match status" value="1"/>
</dbReference>
<evidence type="ECO:0000313" key="11">
    <source>
        <dbReference type="EMBL" id="PKQ69458.1"/>
    </source>
</evidence>
<dbReference type="SMART" id="SM00388">
    <property type="entry name" value="HisKA"/>
    <property type="match status" value="1"/>
</dbReference>
<feature type="coiled-coil region" evidence="7">
    <location>
        <begin position="301"/>
        <end position="349"/>
    </location>
</feature>
<evidence type="ECO:0000256" key="3">
    <source>
        <dbReference type="ARBA" id="ARBA00022553"/>
    </source>
</evidence>
<dbReference type="InterPro" id="IPR000700">
    <property type="entry name" value="PAS-assoc_C"/>
</dbReference>
<keyword evidence="7" id="KW-0175">Coiled coil</keyword>
<evidence type="ECO:0000256" key="7">
    <source>
        <dbReference type="SAM" id="Coils"/>
    </source>
</evidence>
<reference evidence="11 12" key="1">
    <citation type="journal article" date="2017" name="Front. Microbiol.">
        <title>Labilibaculum manganireducens gen. nov., sp. nov. and Labilibaculum filiforme sp. nov., Novel Bacteroidetes Isolated from Subsurface Sediments of the Baltic Sea.</title>
        <authorList>
            <person name="Vandieken V."/>
            <person name="Marshall I.P."/>
            <person name="Niemann H."/>
            <person name="Engelen B."/>
            <person name="Cypionka H."/>
        </authorList>
    </citation>
    <scope>NUCLEOTIDE SEQUENCE [LARGE SCALE GENOMIC DNA]</scope>
    <source>
        <strain evidence="11 12">59.10-2M</strain>
    </source>
</reference>
<dbReference type="InterPro" id="IPR011006">
    <property type="entry name" value="CheY-like_superfamily"/>
</dbReference>
<dbReference type="PROSITE" id="PS50113">
    <property type="entry name" value="PAC"/>
    <property type="match status" value="1"/>
</dbReference>
<dbReference type="EMBL" id="MVDE01000001">
    <property type="protein sequence ID" value="PKQ69458.1"/>
    <property type="molecule type" value="Genomic_DNA"/>
</dbReference>
<dbReference type="CDD" id="cd17546">
    <property type="entry name" value="REC_hyHK_CKI1_RcsC-like"/>
    <property type="match status" value="1"/>
</dbReference>
<accession>A0A2N3IGR5</accession>
<dbReference type="PANTHER" id="PTHR43047">
    <property type="entry name" value="TWO-COMPONENT HISTIDINE PROTEIN KINASE"/>
    <property type="match status" value="1"/>
</dbReference>
<feature type="domain" description="Response regulatory" evidence="9">
    <location>
        <begin position="608"/>
        <end position="722"/>
    </location>
</feature>
<dbReference type="Gene3D" id="3.30.565.10">
    <property type="entry name" value="Histidine kinase-like ATPase, C-terminal domain"/>
    <property type="match status" value="1"/>
</dbReference>
<dbReference type="SUPFAM" id="SSF55874">
    <property type="entry name" value="ATPase domain of HSP90 chaperone/DNA topoisomerase II/histidine kinase"/>
    <property type="match status" value="1"/>
</dbReference>
<dbReference type="FunFam" id="3.30.565.10:FF:000006">
    <property type="entry name" value="Sensor histidine kinase WalK"/>
    <property type="match status" value="1"/>
</dbReference>
<keyword evidence="12" id="KW-1185">Reference proteome</keyword>
<dbReference type="PRINTS" id="PR00344">
    <property type="entry name" value="BCTRLSENSOR"/>
</dbReference>
<dbReference type="InterPro" id="IPR001789">
    <property type="entry name" value="Sig_transdc_resp-reg_receiver"/>
</dbReference>
<dbReference type="SUPFAM" id="SSF52172">
    <property type="entry name" value="CheY-like"/>
    <property type="match status" value="1"/>
</dbReference>
<name>A0A2N3IGR5_9BACT</name>
<dbReference type="SMART" id="SM00448">
    <property type="entry name" value="REC"/>
    <property type="match status" value="1"/>
</dbReference>
<proteinExistence type="predicted"/>
<dbReference type="InterPro" id="IPR035965">
    <property type="entry name" value="PAS-like_dom_sf"/>
</dbReference>
<evidence type="ECO:0000256" key="6">
    <source>
        <dbReference type="PROSITE-ProRule" id="PRU00169"/>
    </source>
</evidence>
<dbReference type="RefSeq" id="WP_101307874.1">
    <property type="nucleotide sequence ID" value="NZ_MVDE01000001.1"/>
</dbReference>
<dbReference type="InterPro" id="IPR000014">
    <property type="entry name" value="PAS"/>
</dbReference>
<keyword evidence="5" id="KW-0418">Kinase</keyword>
<feature type="domain" description="Histidine kinase" evidence="8">
    <location>
        <begin position="363"/>
        <end position="584"/>
    </location>
</feature>
<keyword evidence="4" id="KW-0808">Transferase</keyword>
<dbReference type="SUPFAM" id="SSF47384">
    <property type="entry name" value="Homodimeric domain of signal transducing histidine kinase"/>
    <property type="match status" value="1"/>
</dbReference>
<evidence type="ECO:0000259" key="8">
    <source>
        <dbReference type="PROSITE" id="PS50109"/>
    </source>
</evidence>
<dbReference type="PANTHER" id="PTHR43047:SF64">
    <property type="entry name" value="HISTIDINE KINASE CONTAINING CHEY-HOMOLOGOUS RECEIVER DOMAIN AND PAS DOMAIN-RELATED"/>
    <property type="match status" value="1"/>
</dbReference>
<dbReference type="CDD" id="cd00082">
    <property type="entry name" value="HisKA"/>
    <property type="match status" value="1"/>
</dbReference>
<evidence type="ECO:0000256" key="4">
    <source>
        <dbReference type="ARBA" id="ARBA00022679"/>
    </source>
</evidence>
<dbReference type="Gene3D" id="3.30.450.20">
    <property type="entry name" value="PAS domain"/>
    <property type="match status" value="2"/>
</dbReference>
<dbReference type="CDD" id="cd16922">
    <property type="entry name" value="HATPase_EvgS-ArcB-TorS-like"/>
    <property type="match status" value="1"/>
</dbReference>
<dbReference type="InterPro" id="IPR036097">
    <property type="entry name" value="HisK_dim/P_sf"/>
</dbReference>
<evidence type="ECO:0000256" key="5">
    <source>
        <dbReference type="ARBA" id="ARBA00022777"/>
    </source>
</evidence>
<evidence type="ECO:0000259" key="10">
    <source>
        <dbReference type="PROSITE" id="PS50113"/>
    </source>
</evidence>
<dbReference type="InterPro" id="IPR004358">
    <property type="entry name" value="Sig_transdc_His_kin-like_C"/>
</dbReference>
<dbReference type="AlphaFoldDB" id="A0A2N3IGR5"/>
<dbReference type="InterPro" id="IPR036890">
    <property type="entry name" value="HATPase_C_sf"/>
</dbReference>
<dbReference type="PROSITE" id="PS50110">
    <property type="entry name" value="RESPONSE_REGULATORY"/>
    <property type="match status" value="1"/>
</dbReference>
<evidence type="ECO:0000256" key="1">
    <source>
        <dbReference type="ARBA" id="ARBA00000085"/>
    </source>
</evidence>
<organism evidence="11 12">
    <name type="scientific">Labilibaculum manganireducens</name>
    <dbReference type="NCBI Taxonomy" id="1940525"/>
    <lineage>
        <taxon>Bacteria</taxon>
        <taxon>Pseudomonadati</taxon>
        <taxon>Bacteroidota</taxon>
        <taxon>Bacteroidia</taxon>
        <taxon>Marinilabiliales</taxon>
        <taxon>Marinifilaceae</taxon>
        <taxon>Labilibaculum</taxon>
    </lineage>
</organism>
<dbReference type="Pfam" id="PF13426">
    <property type="entry name" value="PAS_9"/>
    <property type="match status" value="2"/>
</dbReference>
<feature type="modified residue" description="4-aspartylphosphate" evidence="6">
    <location>
        <position position="657"/>
    </location>
</feature>
<dbReference type="Gene3D" id="3.40.50.2300">
    <property type="match status" value="1"/>
</dbReference>
<dbReference type="SMART" id="SM00387">
    <property type="entry name" value="HATPase_c"/>
    <property type="match status" value="1"/>
</dbReference>
<dbReference type="PROSITE" id="PS50109">
    <property type="entry name" value="HIS_KIN"/>
    <property type="match status" value="1"/>
</dbReference>
<feature type="domain" description="PAC" evidence="10">
    <location>
        <begin position="70"/>
        <end position="124"/>
    </location>
</feature>
<dbReference type="Proteomes" id="UP000233618">
    <property type="component" value="Unassembled WGS sequence"/>
</dbReference>
<comment type="caution">
    <text evidence="11">The sequence shown here is derived from an EMBL/GenBank/DDBJ whole genome shotgun (WGS) entry which is preliminary data.</text>
</comment>
<evidence type="ECO:0000256" key="2">
    <source>
        <dbReference type="ARBA" id="ARBA00012438"/>
    </source>
</evidence>
<sequence>MKNDLHHEIIKSLPYPYYVIEVGTYRVIDSNDPNFIVNQNCSNLIFSNPNNYTTKNHCKCFVNMVLEKKKSIRTKLNNVRIKGETKSVWVHTSPIFNSNQEITHVIEYFIDITEQKILHDKVETKTRDLEAAISDLSKLNSELSETTNKYKALFENSPESLWEEDFTILILTIEDLKAKGVTDFKNYFDEHQELLIELAQQVIIVDVNQATVNLYKAKSKEDLIGNLALTFLPESLTVFKEELLAIINGENSFEKEAKVKTLEGEVVEVIIKLFYTKHNNKFIAYVSTTDITSRKKTDHALKQKNEEFLKLNAELESTNKEYELLNLEYKTINSEILKTNIELEKAKEKAIESDHLKSAFLANMSHEIRTPMNTIIGFSDLLGQPSLTLERRQKFLKLVQSSSEHLLRIIDDIIDVSKLESNQLKVNKKSCLLNELLYEIKESQSMIKIVKNKNDVTLQLNIPPNTENLNITCDPTRFRQIVYNLVSNAFKYTEKGFVEIGYSISHVDSMVHLYVKDTGFGIQAEMFQMIFERFRQIENQNLQEGTGIGLSIVKGLVHLLGGEIWIESKVNEGSTFHFTIPISEQNKPVIEKKVTPQITNSINLSECLVYIAEDDISSFLLLEELLQATEVKLIHAVNGEELINLITSHTPDLILLDINMPVMNGFEAMNKIRKTHPSIPVIAQTAYAMAEEREKCIAAGCTDYISKPINATLLLEKIRKYLTCHSNHQ</sequence>
<evidence type="ECO:0000259" key="9">
    <source>
        <dbReference type="PROSITE" id="PS50110"/>
    </source>
</evidence>
<dbReference type="InterPro" id="IPR003661">
    <property type="entry name" value="HisK_dim/P_dom"/>
</dbReference>
<dbReference type="GO" id="GO:0000155">
    <property type="term" value="F:phosphorelay sensor kinase activity"/>
    <property type="evidence" value="ECO:0007669"/>
    <property type="project" value="InterPro"/>
</dbReference>
<keyword evidence="3 6" id="KW-0597">Phosphoprotein</keyword>
<gene>
    <name evidence="11" type="ORF">BZG01_00570</name>
</gene>
<dbReference type="InterPro" id="IPR003594">
    <property type="entry name" value="HATPase_dom"/>
</dbReference>
<dbReference type="EC" id="2.7.13.3" evidence="2"/>
<comment type="catalytic activity">
    <reaction evidence="1">
        <text>ATP + protein L-histidine = ADP + protein N-phospho-L-histidine.</text>
        <dbReference type="EC" id="2.7.13.3"/>
    </reaction>
</comment>
<dbReference type="Pfam" id="PF02518">
    <property type="entry name" value="HATPase_c"/>
    <property type="match status" value="1"/>
</dbReference>
<dbReference type="SUPFAM" id="SSF55785">
    <property type="entry name" value="PYP-like sensor domain (PAS domain)"/>
    <property type="match status" value="2"/>
</dbReference>
<feature type="coiled-coil region" evidence="7">
    <location>
        <begin position="122"/>
        <end position="156"/>
    </location>
</feature>
<dbReference type="InterPro" id="IPR005467">
    <property type="entry name" value="His_kinase_dom"/>
</dbReference>